<evidence type="ECO:0000259" key="1">
    <source>
        <dbReference type="Pfam" id="PF04149"/>
    </source>
</evidence>
<dbReference type="Pfam" id="PF04149">
    <property type="entry name" value="DUF397"/>
    <property type="match status" value="1"/>
</dbReference>
<gene>
    <name evidence="2" type="ORF">FHX40_4462</name>
</gene>
<dbReference type="PROSITE" id="PS51257">
    <property type="entry name" value="PROKAR_LIPOPROTEIN"/>
    <property type="match status" value="1"/>
</dbReference>
<sequence>MSRPDQLPEVAWHISSYSPNGGASCVEAGPLLDGSGRIAVRHSHHPDGPVIIFTRAEWDAFLAGVRASEFDFR</sequence>
<feature type="domain" description="DUF397" evidence="1">
    <location>
        <begin position="11"/>
        <end position="66"/>
    </location>
</feature>
<accession>A0A543J4E6</accession>
<evidence type="ECO:0000313" key="2">
    <source>
        <dbReference type="EMBL" id="TQM77691.1"/>
    </source>
</evidence>
<proteinExistence type="predicted"/>
<reference evidence="2 3" key="1">
    <citation type="submission" date="2019-06" db="EMBL/GenBank/DDBJ databases">
        <title>Sequencing the genomes of 1000 actinobacteria strains.</title>
        <authorList>
            <person name="Klenk H.-P."/>
        </authorList>
    </citation>
    <scope>NUCLEOTIDE SEQUENCE [LARGE SCALE GENOMIC DNA]</scope>
    <source>
        <strain evidence="2 3">DSM 43186</strain>
    </source>
</reference>
<protein>
    <submittedName>
        <fullName evidence="2">Uncharacterized protein DUF397</fullName>
    </submittedName>
</protein>
<name>A0A543J4E6_9ACTN</name>
<dbReference type="RefSeq" id="WP_142261384.1">
    <property type="nucleotide sequence ID" value="NZ_BMPV01000002.1"/>
</dbReference>
<organism evidence="2 3">
    <name type="scientific">Thermopolyspora flexuosa</name>
    <dbReference type="NCBI Taxonomy" id="103836"/>
    <lineage>
        <taxon>Bacteria</taxon>
        <taxon>Bacillati</taxon>
        <taxon>Actinomycetota</taxon>
        <taxon>Actinomycetes</taxon>
        <taxon>Streptosporangiales</taxon>
        <taxon>Streptosporangiaceae</taxon>
        <taxon>Thermopolyspora</taxon>
    </lineage>
</organism>
<dbReference type="Proteomes" id="UP000319213">
    <property type="component" value="Unassembled WGS sequence"/>
</dbReference>
<dbReference type="OrthoDB" id="4299240at2"/>
<dbReference type="EMBL" id="VFPQ01000001">
    <property type="protein sequence ID" value="TQM77691.1"/>
    <property type="molecule type" value="Genomic_DNA"/>
</dbReference>
<comment type="caution">
    <text evidence="2">The sequence shown here is derived from an EMBL/GenBank/DDBJ whole genome shotgun (WGS) entry which is preliminary data.</text>
</comment>
<dbReference type="InterPro" id="IPR007278">
    <property type="entry name" value="DUF397"/>
</dbReference>
<evidence type="ECO:0000313" key="3">
    <source>
        <dbReference type="Proteomes" id="UP000319213"/>
    </source>
</evidence>
<keyword evidence="3" id="KW-1185">Reference proteome</keyword>
<dbReference type="AlphaFoldDB" id="A0A543J4E6"/>